<evidence type="ECO:0000313" key="6">
    <source>
        <dbReference type="EMBL" id="GGT23733.1"/>
    </source>
</evidence>
<dbReference type="AlphaFoldDB" id="A0A918GZW0"/>
<keyword evidence="3" id="KW-0804">Transcription</keyword>
<accession>A0A918GZW0</accession>
<dbReference type="PROSITE" id="PS50977">
    <property type="entry name" value="HTH_TETR_2"/>
    <property type="match status" value="1"/>
</dbReference>
<feature type="domain" description="HTH tetR-type" evidence="5">
    <location>
        <begin position="12"/>
        <end position="72"/>
    </location>
</feature>
<evidence type="ECO:0000313" key="7">
    <source>
        <dbReference type="Proteomes" id="UP000619486"/>
    </source>
</evidence>
<dbReference type="EMBL" id="BMQQ01000004">
    <property type="protein sequence ID" value="GGT23733.1"/>
    <property type="molecule type" value="Genomic_DNA"/>
</dbReference>
<evidence type="ECO:0000256" key="4">
    <source>
        <dbReference type="PROSITE-ProRule" id="PRU00335"/>
    </source>
</evidence>
<evidence type="ECO:0000256" key="3">
    <source>
        <dbReference type="ARBA" id="ARBA00023163"/>
    </source>
</evidence>
<dbReference type="Proteomes" id="UP000619486">
    <property type="component" value="Unassembled WGS sequence"/>
</dbReference>
<dbReference type="InterPro" id="IPR001647">
    <property type="entry name" value="HTH_TetR"/>
</dbReference>
<reference evidence="6" key="2">
    <citation type="submission" date="2020-09" db="EMBL/GenBank/DDBJ databases">
        <authorList>
            <person name="Sun Q."/>
            <person name="Ohkuma M."/>
        </authorList>
    </citation>
    <scope>NUCLEOTIDE SEQUENCE</scope>
    <source>
        <strain evidence="6">JCM 3172</strain>
    </source>
</reference>
<reference evidence="6" key="1">
    <citation type="journal article" date="2014" name="Int. J. Syst. Evol. Microbiol.">
        <title>Complete genome sequence of Corynebacterium casei LMG S-19264T (=DSM 44701T), isolated from a smear-ripened cheese.</title>
        <authorList>
            <consortium name="US DOE Joint Genome Institute (JGI-PGF)"/>
            <person name="Walter F."/>
            <person name="Albersmeier A."/>
            <person name="Kalinowski J."/>
            <person name="Ruckert C."/>
        </authorList>
    </citation>
    <scope>NUCLEOTIDE SEQUENCE</scope>
    <source>
        <strain evidence="6">JCM 3172</strain>
    </source>
</reference>
<dbReference type="InterPro" id="IPR009057">
    <property type="entry name" value="Homeodomain-like_sf"/>
</dbReference>
<keyword evidence="2 4" id="KW-0238">DNA-binding</keyword>
<dbReference type="GO" id="GO:0000976">
    <property type="term" value="F:transcription cis-regulatory region binding"/>
    <property type="evidence" value="ECO:0007669"/>
    <property type="project" value="TreeGrafter"/>
</dbReference>
<dbReference type="Pfam" id="PF00440">
    <property type="entry name" value="TetR_N"/>
    <property type="match status" value="1"/>
</dbReference>
<dbReference type="PRINTS" id="PR00455">
    <property type="entry name" value="HTHTETR"/>
</dbReference>
<evidence type="ECO:0000256" key="2">
    <source>
        <dbReference type="ARBA" id="ARBA00023125"/>
    </source>
</evidence>
<dbReference type="PANTHER" id="PTHR30055:SF234">
    <property type="entry name" value="HTH-TYPE TRANSCRIPTIONAL REGULATOR BETI"/>
    <property type="match status" value="1"/>
</dbReference>
<dbReference type="RefSeq" id="WP_189200651.1">
    <property type="nucleotide sequence ID" value="NZ_BMQQ01000004.1"/>
</dbReference>
<dbReference type="PANTHER" id="PTHR30055">
    <property type="entry name" value="HTH-TYPE TRANSCRIPTIONAL REGULATOR RUTR"/>
    <property type="match status" value="1"/>
</dbReference>
<organism evidence="6 7">
    <name type="scientific">Streptomyces purpureus</name>
    <dbReference type="NCBI Taxonomy" id="1951"/>
    <lineage>
        <taxon>Bacteria</taxon>
        <taxon>Bacillati</taxon>
        <taxon>Actinomycetota</taxon>
        <taxon>Actinomycetes</taxon>
        <taxon>Kitasatosporales</taxon>
        <taxon>Streptomycetaceae</taxon>
        <taxon>Streptomyces</taxon>
    </lineage>
</organism>
<gene>
    <name evidence="6" type="ORF">GCM10014713_15860</name>
</gene>
<proteinExistence type="predicted"/>
<evidence type="ECO:0000256" key="1">
    <source>
        <dbReference type="ARBA" id="ARBA00023015"/>
    </source>
</evidence>
<name>A0A918GZW0_9ACTN</name>
<sequence>MSAPTLREQKKQQTRQVISDAATGLFLRHGFDHVTIAEVAAEAGVSKMTVTNYFPRKEDLVLDLGEDFVSGPARAVAARAPGVSPVEALRDDYLAAVRRRDPVIGFAPEPFARMLTESPVLLARLREFHELREAAVAGVLAEEAGVRSPAEDITPYAVAAQLGGALRVLFGRLVERVLEGADVEEIGAAHEVEAGRVFGLLKG</sequence>
<protein>
    <submittedName>
        <fullName evidence="6">TetR family transcriptional regulator</fullName>
    </submittedName>
</protein>
<feature type="DNA-binding region" description="H-T-H motif" evidence="4">
    <location>
        <begin position="35"/>
        <end position="54"/>
    </location>
</feature>
<comment type="caution">
    <text evidence="6">The sequence shown here is derived from an EMBL/GenBank/DDBJ whole genome shotgun (WGS) entry which is preliminary data.</text>
</comment>
<dbReference type="InterPro" id="IPR050109">
    <property type="entry name" value="HTH-type_TetR-like_transc_reg"/>
</dbReference>
<dbReference type="Gene3D" id="1.10.357.10">
    <property type="entry name" value="Tetracycline Repressor, domain 2"/>
    <property type="match status" value="1"/>
</dbReference>
<keyword evidence="7" id="KW-1185">Reference proteome</keyword>
<keyword evidence="1" id="KW-0805">Transcription regulation</keyword>
<dbReference type="GO" id="GO:0003700">
    <property type="term" value="F:DNA-binding transcription factor activity"/>
    <property type="evidence" value="ECO:0007669"/>
    <property type="project" value="TreeGrafter"/>
</dbReference>
<evidence type="ECO:0000259" key="5">
    <source>
        <dbReference type="PROSITE" id="PS50977"/>
    </source>
</evidence>
<dbReference type="SUPFAM" id="SSF46689">
    <property type="entry name" value="Homeodomain-like"/>
    <property type="match status" value="1"/>
</dbReference>